<dbReference type="InterPro" id="IPR017871">
    <property type="entry name" value="ABC_transporter-like_CS"/>
</dbReference>
<dbReference type="Pfam" id="PF00664">
    <property type="entry name" value="ABC_membrane"/>
    <property type="match status" value="2"/>
</dbReference>
<keyword evidence="7" id="KW-0472">Membrane</keyword>
<protein>
    <recommendedName>
        <fullName evidence="12">ABC transmembrane type-1 domain-containing protein</fullName>
    </recommendedName>
</protein>
<feature type="region of interest" description="Disordered" evidence="8">
    <location>
        <begin position="98"/>
        <end position="117"/>
    </location>
</feature>
<dbReference type="Gene3D" id="3.40.50.300">
    <property type="entry name" value="P-loop containing nucleotide triphosphate hydrolases"/>
    <property type="match status" value="1"/>
</dbReference>
<evidence type="ECO:0000256" key="2">
    <source>
        <dbReference type="ARBA" id="ARBA00022448"/>
    </source>
</evidence>
<feature type="domain" description="ABC transmembrane type-1" evidence="10">
    <location>
        <begin position="151"/>
        <end position="416"/>
    </location>
</feature>
<name>A0A2N9ELZ2_FAGSY</name>
<dbReference type="InterPro" id="IPR036640">
    <property type="entry name" value="ABC1_TM_sf"/>
</dbReference>
<dbReference type="PROSITE" id="PS50893">
    <property type="entry name" value="ABC_TRANSPORTER_2"/>
    <property type="match status" value="1"/>
</dbReference>
<reference evidence="11" key="1">
    <citation type="submission" date="2018-02" db="EMBL/GenBank/DDBJ databases">
        <authorList>
            <person name="Cohen D.B."/>
            <person name="Kent A.D."/>
        </authorList>
    </citation>
    <scope>NUCLEOTIDE SEQUENCE</scope>
</reference>
<evidence type="ECO:0008006" key="12">
    <source>
        <dbReference type="Google" id="ProtNLM"/>
    </source>
</evidence>
<dbReference type="AlphaFoldDB" id="A0A2N9ELZ2"/>
<dbReference type="GO" id="GO:0006879">
    <property type="term" value="P:intracellular iron ion homeostasis"/>
    <property type="evidence" value="ECO:0007669"/>
    <property type="project" value="TreeGrafter"/>
</dbReference>
<dbReference type="EMBL" id="OIVN01000178">
    <property type="protein sequence ID" value="SPC75731.1"/>
    <property type="molecule type" value="Genomic_DNA"/>
</dbReference>
<sequence>MLAAAAIAASKSLWAPALVQCKIPLRPSSSSYFLRSYHSPLRNWNIRTRRTTTINPNPLTFHLKAFLSDSPSSPGRASRASPLHPRYMLNGRLLFSTSTSKTENSSNNKNDETKITKFGPSQDQIADMKILRTLASYIWMKDNPEFRLRVVTALAFLVGAKVLNVQVPFLFKLAVDWLTTATGNATALASFNAANSTALALFATPAAVLIGYGIARMGSSAFNELRTAVFSKVALRTIRSVSRKVFSHLHDLDLRYHLSRETGALNRIIDRGSRAINFILSSMVFNVVPTILEWRTKFRKAMNKADNDASTRAIDSLINYETVKYFNNEAFEVDKYDEYLKRYEDAALKTQRSLAFLNFGQNVIFSMALSTAMVLCSQGIMKGEMTVGDLVMVNGLLFQLSLPLNFLGSVYRETIQSLVDMKSMFQLLEERAEICDKDDAKPLKWEGGSIQFENVHFSYLTERKILDGVSFVVPAGKSVAIVGTSGSGKSTVLRLLFRFFDSDSGSIRIDCQDIRDISVESLRKSIGVVPQDTVLFNDTIYHNIHYGRLSATKEEVYDAARRAAIHDTIMNFPERYSTVVGERGLKLSGGEKQRVALARAFLKAPAILIHKGKLEWGAVDTRV</sequence>
<evidence type="ECO:0000256" key="3">
    <source>
        <dbReference type="ARBA" id="ARBA00022692"/>
    </source>
</evidence>
<evidence type="ECO:0000256" key="1">
    <source>
        <dbReference type="ARBA" id="ARBA00004225"/>
    </source>
</evidence>
<dbReference type="InterPro" id="IPR027417">
    <property type="entry name" value="P-loop_NTPase"/>
</dbReference>
<evidence type="ECO:0000256" key="5">
    <source>
        <dbReference type="ARBA" id="ARBA00022840"/>
    </source>
</evidence>
<proteinExistence type="predicted"/>
<evidence type="ECO:0000256" key="6">
    <source>
        <dbReference type="ARBA" id="ARBA00022989"/>
    </source>
</evidence>
<dbReference type="GO" id="GO:0005743">
    <property type="term" value="C:mitochondrial inner membrane"/>
    <property type="evidence" value="ECO:0007669"/>
    <property type="project" value="TreeGrafter"/>
</dbReference>
<comment type="subcellular location">
    <subcellularLocation>
        <location evidence="1">Mitochondrion membrane</location>
        <topology evidence="1">Multi-pass membrane protein</topology>
    </subcellularLocation>
</comment>
<dbReference type="InterPro" id="IPR003439">
    <property type="entry name" value="ABC_transporter-like_ATP-bd"/>
</dbReference>
<evidence type="ECO:0000256" key="7">
    <source>
        <dbReference type="ARBA" id="ARBA00023136"/>
    </source>
</evidence>
<feature type="domain" description="ABC transporter" evidence="9">
    <location>
        <begin position="450"/>
        <end position="623"/>
    </location>
</feature>
<keyword evidence="6" id="KW-1133">Transmembrane helix</keyword>
<evidence type="ECO:0000256" key="8">
    <source>
        <dbReference type="SAM" id="MobiDB-lite"/>
    </source>
</evidence>
<evidence type="ECO:0000259" key="10">
    <source>
        <dbReference type="PROSITE" id="PS50929"/>
    </source>
</evidence>
<dbReference type="SUPFAM" id="SSF52540">
    <property type="entry name" value="P-loop containing nucleoside triphosphate hydrolases"/>
    <property type="match status" value="1"/>
</dbReference>
<gene>
    <name evidence="11" type="ORF">FSB_LOCUS3613</name>
</gene>
<evidence type="ECO:0000256" key="4">
    <source>
        <dbReference type="ARBA" id="ARBA00022741"/>
    </source>
</evidence>
<dbReference type="CDD" id="cd18582">
    <property type="entry name" value="ABC_6TM_ATM1_ABCB7"/>
    <property type="match status" value="1"/>
</dbReference>
<keyword evidence="2" id="KW-0813">Transport</keyword>
<dbReference type="Gene3D" id="1.20.1560.10">
    <property type="entry name" value="ABC transporter type 1, transmembrane domain"/>
    <property type="match status" value="2"/>
</dbReference>
<keyword evidence="3" id="KW-0812">Transmembrane</keyword>
<dbReference type="Pfam" id="PF00005">
    <property type="entry name" value="ABC_tran"/>
    <property type="match status" value="1"/>
</dbReference>
<accession>A0A2N9ELZ2</accession>
<dbReference type="PANTHER" id="PTHR24221">
    <property type="entry name" value="ATP-BINDING CASSETTE SUB-FAMILY B"/>
    <property type="match status" value="1"/>
</dbReference>
<dbReference type="SUPFAM" id="SSF90123">
    <property type="entry name" value="ABC transporter transmembrane region"/>
    <property type="match status" value="1"/>
</dbReference>
<dbReference type="InterPro" id="IPR011527">
    <property type="entry name" value="ABC1_TM_dom"/>
</dbReference>
<dbReference type="PANTHER" id="PTHR24221:SF402">
    <property type="entry name" value="IRON-SULFUR CLUSTERS TRANSPORTER ABCB7, MITOCHONDRIAL"/>
    <property type="match status" value="1"/>
</dbReference>
<dbReference type="PROSITE" id="PS50929">
    <property type="entry name" value="ABC_TM1F"/>
    <property type="match status" value="1"/>
</dbReference>
<keyword evidence="5" id="KW-0067">ATP-binding</keyword>
<evidence type="ECO:0000313" key="11">
    <source>
        <dbReference type="EMBL" id="SPC75731.1"/>
    </source>
</evidence>
<dbReference type="GO" id="GO:0005524">
    <property type="term" value="F:ATP binding"/>
    <property type="evidence" value="ECO:0007669"/>
    <property type="project" value="UniProtKB-KW"/>
</dbReference>
<evidence type="ECO:0000259" key="9">
    <source>
        <dbReference type="PROSITE" id="PS50893"/>
    </source>
</evidence>
<dbReference type="GO" id="GO:0016887">
    <property type="term" value="F:ATP hydrolysis activity"/>
    <property type="evidence" value="ECO:0007669"/>
    <property type="project" value="InterPro"/>
</dbReference>
<organism evidence="11">
    <name type="scientific">Fagus sylvatica</name>
    <name type="common">Beechnut</name>
    <dbReference type="NCBI Taxonomy" id="28930"/>
    <lineage>
        <taxon>Eukaryota</taxon>
        <taxon>Viridiplantae</taxon>
        <taxon>Streptophyta</taxon>
        <taxon>Embryophyta</taxon>
        <taxon>Tracheophyta</taxon>
        <taxon>Spermatophyta</taxon>
        <taxon>Magnoliopsida</taxon>
        <taxon>eudicotyledons</taxon>
        <taxon>Gunneridae</taxon>
        <taxon>Pentapetalae</taxon>
        <taxon>rosids</taxon>
        <taxon>fabids</taxon>
        <taxon>Fagales</taxon>
        <taxon>Fagaceae</taxon>
        <taxon>Fagus</taxon>
    </lineage>
</organism>
<dbReference type="InterPro" id="IPR039421">
    <property type="entry name" value="Type_1_exporter"/>
</dbReference>
<dbReference type="PROSITE" id="PS00211">
    <property type="entry name" value="ABC_TRANSPORTER_1"/>
    <property type="match status" value="1"/>
</dbReference>
<keyword evidence="4" id="KW-0547">Nucleotide-binding</keyword>
<feature type="compositionally biased region" description="Low complexity" evidence="8">
    <location>
        <begin position="98"/>
        <end position="108"/>
    </location>
</feature>
<dbReference type="InterPro" id="IPR003593">
    <property type="entry name" value="AAA+_ATPase"/>
</dbReference>
<dbReference type="SMART" id="SM00382">
    <property type="entry name" value="AAA"/>
    <property type="match status" value="1"/>
</dbReference>
<dbReference type="GO" id="GO:0140359">
    <property type="term" value="F:ABC-type transporter activity"/>
    <property type="evidence" value="ECO:0007669"/>
    <property type="project" value="InterPro"/>
</dbReference>